<proteinExistence type="predicted"/>
<evidence type="ECO:0000256" key="1">
    <source>
        <dbReference type="SAM" id="SignalP"/>
    </source>
</evidence>
<dbReference type="EMBL" id="GIIL01006855">
    <property type="protein sequence ID" value="NOV50581.1"/>
    <property type="molecule type" value="Transcribed_RNA"/>
</dbReference>
<name>A0A6M2DZU4_XENCH</name>
<accession>A0A6M2DZU4</accession>
<feature type="chain" id="PRO_5026828313" evidence="1">
    <location>
        <begin position="19"/>
        <end position="81"/>
    </location>
</feature>
<evidence type="ECO:0000313" key="2">
    <source>
        <dbReference type="EMBL" id="NOV50581.1"/>
    </source>
</evidence>
<protein>
    <submittedName>
        <fullName evidence="2">Putative secreted protein</fullName>
    </submittedName>
</protein>
<keyword evidence="1" id="KW-0732">Signal</keyword>
<sequence length="81" mass="9324">MGFIHILLLMASLMEVPGKIGTHWLDLRSKMIFYLYLLWDQAISMLKLGLGTVQIRKIDRMEGITKQHGVSLLKVVCHLFL</sequence>
<feature type="signal peptide" evidence="1">
    <location>
        <begin position="1"/>
        <end position="18"/>
    </location>
</feature>
<dbReference type="AlphaFoldDB" id="A0A6M2DZU4"/>
<reference evidence="2" key="1">
    <citation type="submission" date="2020-03" db="EMBL/GenBank/DDBJ databases">
        <title>Transcriptomic Profiling of the Digestive Tract of the Rat Flea, Xenopsylla cheopis, Following Blood Feeding and Infection with Yersinia pestis.</title>
        <authorList>
            <person name="Bland D.M."/>
            <person name="Martens C.A."/>
            <person name="Virtaneva K."/>
            <person name="Kanakabandi K."/>
            <person name="Long D."/>
            <person name="Rosenke R."/>
            <person name="Saturday G.A."/>
            <person name="Hoyt F.H."/>
            <person name="Bruno D.P."/>
            <person name="Ribeiro J.M.C."/>
            <person name="Hinnebusch J."/>
        </authorList>
    </citation>
    <scope>NUCLEOTIDE SEQUENCE</scope>
</reference>
<organism evidence="2">
    <name type="scientific">Xenopsylla cheopis</name>
    <name type="common">Oriental rat flea</name>
    <name type="synonym">Pulex cheopis</name>
    <dbReference type="NCBI Taxonomy" id="163159"/>
    <lineage>
        <taxon>Eukaryota</taxon>
        <taxon>Metazoa</taxon>
        <taxon>Ecdysozoa</taxon>
        <taxon>Arthropoda</taxon>
        <taxon>Hexapoda</taxon>
        <taxon>Insecta</taxon>
        <taxon>Pterygota</taxon>
        <taxon>Neoptera</taxon>
        <taxon>Endopterygota</taxon>
        <taxon>Siphonaptera</taxon>
        <taxon>Pulicidae</taxon>
        <taxon>Xenopsyllinae</taxon>
        <taxon>Xenopsylla</taxon>
    </lineage>
</organism>